<dbReference type="AlphaFoldDB" id="A0A195BJJ7"/>
<name>A0A195BJJ7_9HYME</name>
<evidence type="ECO:0000313" key="3">
    <source>
        <dbReference type="Proteomes" id="UP000078540"/>
    </source>
</evidence>
<gene>
    <name evidence="2" type="ORF">ALC53_04604</name>
</gene>
<evidence type="ECO:0000313" key="2">
    <source>
        <dbReference type="EMBL" id="KYM85361.1"/>
    </source>
</evidence>
<feature type="signal peptide" evidence="1">
    <location>
        <begin position="1"/>
        <end position="23"/>
    </location>
</feature>
<keyword evidence="1" id="KW-0732">Signal</keyword>
<reference evidence="2 3" key="1">
    <citation type="submission" date="2015-09" db="EMBL/GenBank/DDBJ databases">
        <title>Atta colombica WGS genome.</title>
        <authorList>
            <person name="Nygaard S."/>
            <person name="Hu H."/>
            <person name="Boomsma J."/>
            <person name="Zhang G."/>
        </authorList>
    </citation>
    <scope>NUCLEOTIDE SEQUENCE [LARGE SCALE GENOMIC DNA]</scope>
    <source>
        <strain evidence="2">Treedump-2</strain>
        <tissue evidence="2">Whole body</tissue>
    </source>
</reference>
<protein>
    <recommendedName>
        <fullName evidence="4">Secreted protein</fullName>
    </recommendedName>
</protein>
<feature type="chain" id="PRO_5008269506" description="Secreted protein" evidence="1">
    <location>
        <begin position="24"/>
        <end position="121"/>
    </location>
</feature>
<dbReference type="Proteomes" id="UP000078540">
    <property type="component" value="Unassembled WGS sequence"/>
</dbReference>
<dbReference type="EMBL" id="KQ976453">
    <property type="protein sequence ID" value="KYM85361.1"/>
    <property type="molecule type" value="Genomic_DNA"/>
</dbReference>
<organism evidence="2 3">
    <name type="scientific">Atta colombica</name>
    <dbReference type="NCBI Taxonomy" id="520822"/>
    <lineage>
        <taxon>Eukaryota</taxon>
        <taxon>Metazoa</taxon>
        <taxon>Ecdysozoa</taxon>
        <taxon>Arthropoda</taxon>
        <taxon>Hexapoda</taxon>
        <taxon>Insecta</taxon>
        <taxon>Pterygota</taxon>
        <taxon>Neoptera</taxon>
        <taxon>Endopterygota</taxon>
        <taxon>Hymenoptera</taxon>
        <taxon>Apocrita</taxon>
        <taxon>Aculeata</taxon>
        <taxon>Formicoidea</taxon>
        <taxon>Formicidae</taxon>
        <taxon>Myrmicinae</taxon>
        <taxon>Atta</taxon>
    </lineage>
</organism>
<proteinExistence type="predicted"/>
<keyword evidence="3" id="KW-1185">Reference proteome</keyword>
<evidence type="ECO:0008006" key="4">
    <source>
        <dbReference type="Google" id="ProtNLM"/>
    </source>
</evidence>
<sequence length="121" mass="12596">MVVIVVRSALASLFVSLLAFVEGSSDGAMVSSNHNPKIGSLSSSADIINLIDSMHLLLKDAFVLFSIAISSTDVSKDCPVHSARIGSNSCFVVKTVDAVSPDCVCCCGNLSTRYASSTLHA</sequence>
<accession>A0A195BJJ7</accession>
<evidence type="ECO:0000256" key="1">
    <source>
        <dbReference type="SAM" id="SignalP"/>
    </source>
</evidence>